<proteinExistence type="predicted"/>
<evidence type="ECO:0000313" key="2">
    <source>
        <dbReference type="EnsemblMetazoa" id="G25930.1:cds"/>
    </source>
</evidence>
<accession>A0A8W8KZ87</accession>
<evidence type="ECO:0008006" key="4">
    <source>
        <dbReference type="Google" id="ProtNLM"/>
    </source>
</evidence>
<dbReference type="EnsemblMetazoa" id="G25930.1">
    <property type="protein sequence ID" value="G25930.1:cds"/>
    <property type="gene ID" value="G25930"/>
</dbReference>
<reference evidence="2" key="1">
    <citation type="submission" date="2022-08" db="UniProtKB">
        <authorList>
            <consortium name="EnsemblMetazoa"/>
        </authorList>
    </citation>
    <scope>IDENTIFICATION</scope>
    <source>
        <strain evidence="2">05x7-T-G4-1.051#20</strain>
    </source>
</reference>
<dbReference type="AlphaFoldDB" id="A0A8W8KZ87"/>
<keyword evidence="1" id="KW-0732">Signal</keyword>
<sequence length="94" mass="10196">MNCFLATISFLHFVVINVILGFDDLSSGKPTIIEPPQNGLCGGSGCHIEYTVDGNQSTCAVTEEGTPDTCLVKDSIGRRSGKLFYWTLEMTGYL</sequence>
<evidence type="ECO:0000256" key="1">
    <source>
        <dbReference type="SAM" id="SignalP"/>
    </source>
</evidence>
<organism evidence="2 3">
    <name type="scientific">Magallana gigas</name>
    <name type="common">Pacific oyster</name>
    <name type="synonym">Crassostrea gigas</name>
    <dbReference type="NCBI Taxonomy" id="29159"/>
    <lineage>
        <taxon>Eukaryota</taxon>
        <taxon>Metazoa</taxon>
        <taxon>Spiralia</taxon>
        <taxon>Lophotrochozoa</taxon>
        <taxon>Mollusca</taxon>
        <taxon>Bivalvia</taxon>
        <taxon>Autobranchia</taxon>
        <taxon>Pteriomorphia</taxon>
        <taxon>Ostreida</taxon>
        <taxon>Ostreoidea</taxon>
        <taxon>Ostreidae</taxon>
        <taxon>Magallana</taxon>
    </lineage>
</organism>
<feature type="signal peptide" evidence="1">
    <location>
        <begin position="1"/>
        <end position="21"/>
    </location>
</feature>
<evidence type="ECO:0000313" key="3">
    <source>
        <dbReference type="Proteomes" id="UP000005408"/>
    </source>
</evidence>
<dbReference type="Proteomes" id="UP000005408">
    <property type="component" value="Unassembled WGS sequence"/>
</dbReference>
<keyword evidence="3" id="KW-1185">Reference proteome</keyword>
<name>A0A8W8KZ87_MAGGI</name>
<protein>
    <recommendedName>
        <fullName evidence="4">Secreted protein</fullName>
    </recommendedName>
</protein>
<feature type="chain" id="PRO_5036487137" description="Secreted protein" evidence="1">
    <location>
        <begin position="22"/>
        <end position="94"/>
    </location>
</feature>